<dbReference type="OrthoDB" id="6160351at2"/>
<sequence length="191" mass="22713">MTPPCGLAWAVASLIIHKFPRLWVKPGKGPKWELNRRTGMITLFEYRRKKVTEKRAPFQEFDAYINTTPDRQGLPMNGLSLEHRYEDIRIFFGDIQPPDRNTQQLCALWDFIQNYMDTSRPLPDAPLFEEHRRNDPTTAEHDQATGRNPRYWIDMDEDTFKKEQMLMRSRVNVINTFSRTNLMAQYVEYRV</sequence>
<dbReference type="AlphaFoldDB" id="A0A1H1M1P0"/>
<proteinExistence type="predicted"/>
<evidence type="ECO:0000313" key="3">
    <source>
        <dbReference type="Proteomes" id="UP000243426"/>
    </source>
</evidence>
<evidence type="ECO:0000313" key="2">
    <source>
        <dbReference type="EMBL" id="SDR80691.1"/>
    </source>
</evidence>
<dbReference type="EMBL" id="LT629748">
    <property type="protein sequence ID" value="SDR80691.1"/>
    <property type="molecule type" value="Genomic_DNA"/>
</dbReference>
<dbReference type="Proteomes" id="UP000243426">
    <property type="component" value="Chromosome I"/>
</dbReference>
<gene>
    <name evidence="2" type="ORF">SAMN05216198_0473</name>
</gene>
<reference evidence="3" key="1">
    <citation type="submission" date="2016-10" db="EMBL/GenBank/DDBJ databases">
        <authorList>
            <person name="Varghese N."/>
            <person name="Submissions S."/>
        </authorList>
    </citation>
    <scope>NUCLEOTIDE SEQUENCE [LARGE SCALE GENOMIC DNA]</scope>
    <source>
        <strain evidence="3">2SM5</strain>
    </source>
</reference>
<organism evidence="2 3">
    <name type="scientific">Halopseudomonas litoralis</name>
    <dbReference type="NCBI Taxonomy" id="797277"/>
    <lineage>
        <taxon>Bacteria</taxon>
        <taxon>Pseudomonadati</taxon>
        <taxon>Pseudomonadota</taxon>
        <taxon>Gammaproteobacteria</taxon>
        <taxon>Pseudomonadales</taxon>
        <taxon>Pseudomonadaceae</taxon>
        <taxon>Halopseudomonas</taxon>
    </lineage>
</organism>
<protein>
    <submittedName>
        <fullName evidence="2">Uncharacterized protein</fullName>
    </submittedName>
</protein>
<feature type="region of interest" description="Disordered" evidence="1">
    <location>
        <begin position="126"/>
        <end position="148"/>
    </location>
</feature>
<feature type="compositionally biased region" description="Basic and acidic residues" evidence="1">
    <location>
        <begin position="128"/>
        <end position="144"/>
    </location>
</feature>
<keyword evidence="3" id="KW-1185">Reference proteome</keyword>
<evidence type="ECO:0000256" key="1">
    <source>
        <dbReference type="SAM" id="MobiDB-lite"/>
    </source>
</evidence>
<name>A0A1H1M1P0_9GAMM</name>
<accession>A0A1H1M1P0</accession>